<dbReference type="RefSeq" id="WP_343751329.1">
    <property type="nucleotide sequence ID" value="NZ_BAAADM010000020.1"/>
</dbReference>
<dbReference type="InterPro" id="IPR006140">
    <property type="entry name" value="D-isomer_DH_NAD-bd"/>
</dbReference>
<name>A0ABN0Z4Y9_9BACI</name>
<dbReference type="InterPro" id="IPR036291">
    <property type="entry name" value="NAD(P)-bd_dom_sf"/>
</dbReference>
<accession>A0ABN0Z4Y9</accession>
<evidence type="ECO:0000259" key="6">
    <source>
        <dbReference type="Pfam" id="PF02826"/>
    </source>
</evidence>
<keyword evidence="3" id="KW-0520">NAD</keyword>
<evidence type="ECO:0000256" key="4">
    <source>
        <dbReference type="RuleBase" id="RU003719"/>
    </source>
</evidence>
<reference evidence="7 8" key="1">
    <citation type="journal article" date="2019" name="Int. J. Syst. Evol. Microbiol.">
        <title>The Global Catalogue of Microorganisms (GCM) 10K type strain sequencing project: providing services to taxonomists for standard genome sequencing and annotation.</title>
        <authorList>
            <consortium name="The Broad Institute Genomics Platform"/>
            <consortium name="The Broad Institute Genome Sequencing Center for Infectious Disease"/>
            <person name="Wu L."/>
            <person name="Ma J."/>
        </authorList>
    </citation>
    <scope>NUCLEOTIDE SEQUENCE [LARGE SCALE GENOMIC DNA]</scope>
    <source>
        <strain evidence="7 8">JCM 12149</strain>
    </source>
</reference>
<comment type="similarity">
    <text evidence="1 4">Belongs to the D-isomer specific 2-hydroxyacid dehydrogenase family.</text>
</comment>
<evidence type="ECO:0000256" key="1">
    <source>
        <dbReference type="ARBA" id="ARBA00005854"/>
    </source>
</evidence>
<dbReference type="Pfam" id="PF00389">
    <property type="entry name" value="2-Hacid_dh"/>
    <property type="match status" value="1"/>
</dbReference>
<evidence type="ECO:0000256" key="3">
    <source>
        <dbReference type="ARBA" id="ARBA00023027"/>
    </source>
</evidence>
<evidence type="ECO:0000259" key="5">
    <source>
        <dbReference type="Pfam" id="PF00389"/>
    </source>
</evidence>
<dbReference type="SUPFAM" id="SSF51735">
    <property type="entry name" value="NAD(P)-binding Rossmann-fold domains"/>
    <property type="match status" value="1"/>
</dbReference>
<keyword evidence="2 4" id="KW-0560">Oxidoreductase</keyword>
<dbReference type="Pfam" id="PF02826">
    <property type="entry name" value="2-Hacid_dh_C"/>
    <property type="match status" value="1"/>
</dbReference>
<evidence type="ECO:0000313" key="8">
    <source>
        <dbReference type="Proteomes" id="UP001501459"/>
    </source>
</evidence>
<dbReference type="PANTHER" id="PTHR43333">
    <property type="entry name" value="2-HACID_DH_C DOMAIN-CONTAINING PROTEIN"/>
    <property type="match status" value="1"/>
</dbReference>
<dbReference type="SUPFAM" id="SSF52283">
    <property type="entry name" value="Formate/glycerate dehydrogenase catalytic domain-like"/>
    <property type="match status" value="1"/>
</dbReference>
<dbReference type="InterPro" id="IPR029753">
    <property type="entry name" value="D-isomer_DH_CS"/>
</dbReference>
<keyword evidence="8" id="KW-1185">Reference proteome</keyword>
<sequence length="315" mass="36215">MLVMTIDEFSKDQIQYLQDICSPMPVHLEPDIKNNSTLLNHVEVLITFGFDLTKETLEQMPSLKWVQVFQTGVEHIPIEELEERGILLTNVKGIYSTPMSEYVMSMILYYTRQLRRFIQEQQQHIWNREELVDEAGGKTIAIFGAGTIGTAIAEKARMFGMHVLGVNTSGQLRPHFDEMVTLDNKEKALKEGDFIVLLLPETKKTFHCIGRNELRLMKESAYLINIGRGGLVDTNALVNELNQKTIQGAALDVFEEDPLPKDHPLWDMNNVFITPHLSAKTIHFYDRCIEKFKMNFSRYQKGETMIDKVDLDKGY</sequence>
<evidence type="ECO:0000313" key="7">
    <source>
        <dbReference type="EMBL" id="GAA0433767.1"/>
    </source>
</evidence>
<dbReference type="PANTHER" id="PTHR43333:SF1">
    <property type="entry name" value="D-ISOMER SPECIFIC 2-HYDROXYACID DEHYDROGENASE NAD-BINDING DOMAIN-CONTAINING PROTEIN"/>
    <property type="match status" value="1"/>
</dbReference>
<dbReference type="Gene3D" id="3.40.50.720">
    <property type="entry name" value="NAD(P)-binding Rossmann-like Domain"/>
    <property type="match status" value="2"/>
</dbReference>
<dbReference type="CDD" id="cd05300">
    <property type="entry name" value="2-Hacid_dh_1"/>
    <property type="match status" value="1"/>
</dbReference>
<feature type="domain" description="D-isomer specific 2-hydroxyacid dehydrogenase catalytic" evidence="5">
    <location>
        <begin position="6"/>
        <end position="309"/>
    </location>
</feature>
<dbReference type="EMBL" id="BAAADM010000020">
    <property type="protein sequence ID" value="GAA0433767.1"/>
    <property type="molecule type" value="Genomic_DNA"/>
</dbReference>
<organism evidence="7 8">
    <name type="scientific">Lentibacillus halophilus</name>
    <dbReference type="NCBI Taxonomy" id="295065"/>
    <lineage>
        <taxon>Bacteria</taxon>
        <taxon>Bacillati</taxon>
        <taxon>Bacillota</taxon>
        <taxon>Bacilli</taxon>
        <taxon>Bacillales</taxon>
        <taxon>Bacillaceae</taxon>
        <taxon>Lentibacillus</taxon>
    </lineage>
</organism>
<dbReference type="Proteomes" id="UP001501459">
    <property type="component" value="Unassembled WGS sequence"/>
</dbReference>
<proteinExistence type="inferred from homology"/>
<protein>
    <submittedName>
        <fullName evidence="7">Glycerate dehydrogenase</fullName>
    </submittedName>
</protein>
<comment type="caution">
    <text evidence="7">The sequence shown here is derived from an EMBL/GenBank/DDBJ whole genome shotgun (WGS) entry which is preliminary data.</text>
</comment>
<dbReference type="InterPro" id="IPR006139">
    <property type="entry name" value="D-isomer_2_OHA_DH_cat_dom"/>
</dbReference>
<evidence type="ECO:0000256" key="2">
    <source>
        <dbReference type="ARBA" id="ARBA00023002"/>
    </source>
</evidence>
<dbReference type="PROSITE" id="PS00671">
    <property type="entry name" value="D_2_HYDROXYACID_DH_3"/>
    <property type="match status" value="1"/>
</dbReference>
<gene>
    <name evidence="7" type="ORF">GCM10008983_07930</name>
</gene>
<feature type="domain" description="D-isomer specific 2-hydroxyacid dehydrogenase NAD-binding" evidence="6">
    <location>
        <begin position="104"/>
        <end position="278"/>
    </location>
</feature>